<evidence type="ECO:0000256" key="1">
    <source>
        <dbReference type="SAM" id="MobiDB-lite"/>
    </source>
</evidence>
<dbReference type="KEGG" id="adl:AURDEDRAFT_177857"/>
<feature type="non-terminal residue" evidence="2">
    <location>
        <position position="1"/>
    </location>
</feature>
<accession>J0L9L6</accession>
<name>J0L9L6_AURST</name>
<dbReference type="AlphaFoldDB" id="J0L9L6"/>
<organism evidence="2 3">
    <name type="scientific">Auricularia subglabra (strain TFB-10046 / SS5)</name>
    <name type="common">White-rot fungus</name>
    <name type="synonym">Auricularia delicata (strain TFB10046)</name>
    <dbReference type="NCBI Taxonomy" id="717982"/>
    <lineage>
        <taxon>Eukaryota</taxon>
        <taxon>Fungi</taxon>
        <taxon>Dikarya</taxon>
        <taxon>Basidiomycota</taxon>
        <taxon>Agaricomycotina</taxon>
        <taxon>Agaricomycetes</taxon>
        <taxon>Auriculariales</taxon>
        <taxon>Auriculariaceae</taxon>
        <taxon>Auricularia</taxon>
    </lineage>
</organism>
<feature type="region of interest" description="Disordered" evidence="1">
    <location>
        <begin position="42"/>
        <end position="110"/>
    </location>
</feature>
<evidence type="ECO:0000313" key="2">
    <source>
        <dbReference type="EMBL" id="EJD33056.1"/>
    </source>
</evidence>
<keyword evidence="3" id="KW-1185">Reference proteome</keyword>
<proteinExistence type="predicted"/>
<dbReference type="Proteomes" id="UP000006514">
    <property type="component" value="Unassembled WGS sequence"/>
</dbReference>
<gene>
    <name evidence="2" type="ORF">AURDEDRAFT_177857</name>
</gene>
<sequence length="282" mass="30548">WIDALVADVLEASEGFVDAAAIHAALAAKGLELPDGKTLADYVPGLNDVDSDAEDDDQHTPAPPDDAETPPPIEKGPGDSSAPVSSDASEQPDVMQVDGMPDGAGGENEAASKQIAGLVTVQVKTRKKRVKFSLSNGWRSTRGGDVPLNLEGNGLRHAEYPTQAEKAKRTPRMFQAMAQKGDTLASRTGGYALCMFVPRGGGGIMRSWHSEHIEQDVPQLLPQIRRQVFDELQPFRQQYIASAEAENKAMQAKVDYYKSLADERGKENVRLLEEISILKKLT</sequence>
<dbReference type="EMBL" id="JH688466">
    <property type="protein sequence ID" value="EJD33056.1"/>
    <property type="molecule type" value="Genomic_DNA"/>
</dbReference>
<protein>
    <submittedName>
        <fullName evidence="2">Uncharacterized protein</fullName>
    </submittedName>
</protein>
<dbReference type="InParanoid" id="J0L9L6"/>
<reference evidence="3" key="1">
    <citation type="journal article" date="2012" name="Science">
        <title>The Paleozoic origin of enzymatic lignin decomposition reconstructed from 31 fungal genomes.</title>
        <authorList>
            <person name="Floudas D."/>
            <person name="Binder M."/>
            <person name="Riley R."/>
            <person name="Barry K."/>
            <person name="Blanchette R.A."/>
            <person name="Henrissat B."/>
            <person name="Martinez A.T."/>
            <person name="Otillar R."/>
            <person name="Spatafora J.W."/>
            <person name="Yadav J.S."/>
            <person name="Aerts A."/>
            <person name="Benoit I."/>
            <person name="Boyd A."/>
            <person name="Carlson A."/>
            <person name="Copeland A."/>
            <person name="Coutinho P.M."/>
            <person name="de Vries R.P."/>
            <person name="Ferreira P."/>
            <person name="Findley K."/>
            <person name="Foster B."/>
            <person name="Gaskell J."/>
            <person name="Glotzer D."/>
            <person name="Gorecki P."/>
            <person name="Heitman J."/>
            <person name="Hesse C."/>
            <person name="Hori C."/>
            <person name="Igarashi K."/>
            <person name="Jurgens J.A."/>
            <person name="Kallen N."/>
            <person name="Kersten P."/>
            <person name="Kohler A."/>
            <person name="Kuees U."/>
            <person name="Kumar T.K.A."/>
            <person name="Kuo A."/>
            <person name="LaButti K."/>
            <person name="Larrondo L.F."/>
            <person name="Lindquist E."/>
            <person name="Ling A."/>
            <person name="Lombard V."/>
            <person name="Lucas S."/>
            <person name="Lundell T."/>
            <person name="Martin R."/>
            <person name="McLaughlin D.J."/>
            <person name="Morgenstern I."/>
            <person name="Morin E."/>
            <person name="Murat C."/>
            <person name="Nagy L.G."/>
            <person name="Nolan M."/>
            <person name="Ohm R.A."/>
            <person name="Patyshakuliyeva A."/>
            <person name="Rokas A."/>
            <person name="Ruiz-Duenas F.J."/>
            <person name="Sabat G."/>
            <person name="Salamov A."/>
            <person name="Samejima M."/>
            <person name="Schmutz J."/>
            <person name="Slot J.C."/>
            <person name="St John F."/>
            <person name="Stenlid J."/>
            <person name="Sun H."/>
            <person name="Sun S."/>
            <person name="Syed K."/>
            <person name="Tsang A."/>
            <person name="Wiebenga A."/>
            <person name="Young D."/>
            <person name="Pisabarro A."/>
            <person name="Eastwood D.C."/>
            <person name="Martin F."/>
            <person name="Cullen D."/>
            <person name="Grigoriev I.V."/>
            <person name="Hibbett D.S."/>
        </authorList>
    </citation>
    <scope>NUCLEOTIDE SEQUENCE [LARGE SCALE GENOMIC DNA]</scope>
    <source>
        <strain evidence="3">TFB10046</strain>
    </source>
</reference>
<feature type="compositionally biased region" description="Pro residues" evidence="1">
    <location>
        <begin position="61"/>
        <end position="74"/>
    </location>
</feature>
<evidence type="ECO:0000313" key="3">
    <source>
        <dbReference type="Proteomes" id="UP000006514"/>
    </source>
</evidence>